<evidence type="ECO:0000256" key="1">
    <source>
        <dbReference type="SAM" id="SignalP"/>
    </source>
</evidence>
<reference evidence="2 3" key="1">
    <citation type="submission" date="2020-04" db="EMBL/GenBank/DDBJ databases">
        <title>Acinetobacter Taxon 24.</title>
        <authorList>
            <person name="Nemec A."/>
            <person name="Radolfova-Krizova L."/>
            <person name="Higgins P.G."/>
            <person name="Spanelova P."/>
        </authorList>
    </citation>
    <scope>NUCLEOTIDE SEQUENCE [LARGE SCALE GENOMIC DNA]</scope>
    <source>
        <strain evidence="2 3">ANC 5380</strain>
    </source>
</reference>
<evidence type="ECO:0000313" key="3">
    <source>
        <dbReference type="Proteomes" id="UP000569202"/>
    </source>
</evidence>
<feature type="chain" id="PRO_5030744460" description="DUF4430 domain-containing protein" evidence="1">
    <location>
        <begin position="22"/>
        <end position="177"/>
    </location>
</feature>
<keyword evidence="1" id="KW-0732">Signal</keyword>
<dbReference type="AlphaFoldDB" id="A0A7Y2RF84"/>
<protein>
    <recommendedName>
        <fullName evidence="4">DUF4430 domain-containing protein</fullName>
    </recommendedName>
</protein>
<organism evidence="2 3">
    <name type="scientific">Acinetobacter terrae</name>
    <dbReference type="NCBI Taxonomy" id="2731247"/>
    <lineage>
        <taxon>Bacteria</taxon>
        <taxon>Pseudomonadati</taxon>
        <taxon>Pseudomonadota</taxon>
        <taxon>Gammaproteobacteria</taxon>
        <taxon>Moraxellales</taxon>
        <taxon>Moraxellaceae</taxon>
        <taxon>Acinetobacter</taxon>
        <taxon>Acinetobacter Taxon 24</taxon>
    </lineage>
</organism>
<comment type="caution">
    <text evidence="2">The sequence shown here is derived from an EMBL/GenBank/DDBJ whole genome shotgun (WGS) entry which is preliminary data.</text>
</comment>
<dbReference type="RefSeq" id="WP_171540212.1">
    <property type="nucleotide sequence ID" value="NZ_JABERL010000018.1"/>
</dbReference>
<accession>A0A7Y2RF84</accession>
<sequence length="177" mass="19391">MKASKSILLVSLLAITTSVFAEDFISANGVKVTVGDSLNSVKNKLGMPQKEQGFSIWKLKNGNRLVATFDQYGLSNATLSGKVATDYLSTDGVKIFLNKESINTIEKKLKYGCYHEGWGEGMIADYVVRSGPEGSINLIFNTWGGDVNTKQLKNQKVSAISLGDDEPFGEEKYCNYQ</sequence>
<feature type="signal peptide" evidence="1">
    <location>
        <begin position="1"/>
        <end position="21"/>
    </location>
</feature>
<proteinExistence type="predicted"/>
<evidence type="ECO:0008006" key="4">
    <source>
        <dbReference type="Google" id="ProtNLM"/>
    </source>
</evidence>
<gene>
    <name evidence="2" type="ORF">HLH17_06715</name>
</gene>
<name>A0A7Y2RF84_9GAMM</name>
<evidence type="ECO:0000313" key="2">
    <source>
        <dbReference type="EMBL" id="NNH77366.1"/>
    </source>
</evidence>
<dbReference type="Proteomes" id="UP000569202">
    <property type="component" value="Unassembled WGS sequence"/>
</dbReference>
<dbReference type="EMBL" id="JABERL010000018">
    <property type="protein sequence ID" value="NNH77366.1"/>
    <property type="molecule type" value="Genomic_DNA"/>
</dbReference>